<protein>
    <submittedName>
        <fullName evidence="2">Uncharacterized protein</fullName>
    </submittedName>
</protein>
<dbReference type="Proteomes" id="UP000799640">
    <property type="component" value="Unassembled WGS sequence"/>
</dbReference>
<feature type="region of interest" description="Disordered" evidence="1">
    <location>
        <begin position="235"/>
        <end position="264"/>
    </location>
</feature>
<evidence type="ECO:0000313" key="3">
    <source>
        <dbReference type="Proteomes" id="UP000799640"/>
    </source>
</evidence>
<gene>
    <name evidence="2" type="ORF">EJ06DRAFT_144450</name>
</gene>
<keyword evidence="3" id="KW-1185">Reference proteome</keyword>
<reference evidence="2" key="1">
    <citation type="journal article" date="2020" name="Stud. Mycol.">
        <title>101 Dothideomycetes genomes: a test case for predicting lifestyles and emergence of pathogens.</title>
        <authorList>
            <person name="Haridas S."/>
            <person name="Albert R."/>
            <person name="Binder M."/>
            <person name="Bloem J."/>
            <person name="Labutti K."/>
            <person name="Salamov A."/>
            <person name="Andreopoulos B."/>
            <person name="Baker S."/>
            <person name="Barry K."/>
            <person name="Bills G."/>
            <person name="Bluhm B."/>
            <person name="Cannon C."/>
            <person name="Castanera R."/>
            <person name="Culley D."/>
            <person name="Daum C."/>
            <person name="Ezra D."/>
            <person name="Gonzalez J."/>
            <person name="Henrissat B."/>
            <person name="Kuo A."/>
            <person name="Liang C."/>
            <person name="Lipzen A."/>
            <person name="Lutzoni F."/>
            <person name="Magnuson J."/>
            <person name="Mondo S."/>
            <person name="Nolan M."/>
            <person name="Ohm R."/>
            <person name="Pangilinan J."/>
            <person name="Park H.-J."/>
            <person name="Ramirez L."/>
            <person name="Alfaro M."/>
            <person name="Sun H."/>
            <person name="Tritt A."/>
            <person name="Yoshinaga Y."/>
            <person name="Zwiers L.-H."/>
            <person name="Turgeon B."/>
            <person name="Goodwin S."/>
            <person name="Spatafora J."/>
            <person name="Crous P."/>
            <person name="Grigoriev I."/>
        </authorList>
    </citation>
    <scope>NUCLEOTIDE SEQUENCE</scope>
    <source>
        <strain evidence="2">CBS 262.69</strain>
    </source>
</reference>
<dbReference type="AlphaFoldDB" id="A0A6G1HMN6"/>
<accession>A0A6G1HMN6</accession>
<organism evidence="2 3">
    <name type="scientific">Trichodelitschia bisporula</name>
    <dbReference type="NCBI Taxonomy" id="703511"/>
    <lineage>
        <taxon>Eukaryota</taxon>
        <taxon>Fungi</taxon>
        <taxon>Dikarya</taxon>
        <taxon>Ascomycota</taxon>
        <taxon>Pezizomycotina</taxon>
        <taxon>Dothideomycetes</taxon>
        <taxon>Dothideomycetes incertae sedis</taxon>
        <taxon>Phaeotrichales</taxon>
        <taxon>Phaeotrichaceae</taxon>
        <taxon>Trichodelitschia</taxon>
    </lineage>
</organism>
<evidence type="ECO:0000256" key="1">
    <source>
        <dbReference type="SAM" id="MobiDB-lite"/>
    </source>
</evidence>
<proteinExistence type="predicted"/>
<evidence type="ECO:0000313" key="2">
    <source>
        <dbReference type="EMBL" id="KAF2397328.1"/>
    </source>
</evidence>
<sequence length="264" mass="29006">MRVRMVSEVEGEELLTCGARKLTIEVIERPTLGDDMFMCPIGLLANPVHANAVVFLGAREIRQHIPPRLPDRKVLEDLKPDAGLLSCLDNALDALNDDGQGVAFVWVPSARGRMRGCGPPGTIGVPLAHEANLDLKLGISGPFGDLLEDMLHRDLRHIAGEQPGRVGAIRDPAEVDAELDGTVLTKLFDELHEPAERDPVLLVIELDTDKERLALHQLLHVLLQRRTAWDEEEHLAASPEARGGSAHAVRREERTLRCSQEVTG</sequence>
<dbReference type="EMBL" id="ML996703">
    <property type="protein sequence ID" value="KAF2397328.1"/>
    <property type="molecule type" value="Genomic_DNA"/>
</dbReference>
<name>A0A6G1HMN6_9PEZI</name>